<keyword evidence="3 5" id="KW-0560">Oxidoreductase</keyword>
<keyword evidence="6" id="KW-1185">Reference proteome</keyword>
<evidence type="ECO:0000313" key="5">
    <source>
        <dbReference type="EMBL" id="MEK0083412.1"/>
    </source>
</evidence>
<dbReference type="PANTHER" id="PTHR13847">
    <property type="entry name" value="SARCOSINE DEHYDROGENASE-RELATED"/>
    <property type="match status" value="1"/>
</dbReference>
<accession>A0ABU8XQG4</accession>
<reference evidence="5 6" key="1">
    <citation type="submission" date="2024-01" db="EMBL/GenBank/DDBJ databases">
        <title>Multi-omics insights into the function and evolution of sodium benzoate biodegradation pathways in Benzoatithermus flavus gen. nov., sp. nov. from hot spring.</title>
        <authorList>
            <person name="Hu C.-J."/>
            <person name="Li W.-J."/>
        </authorList>
    </citation>
    <scope>NUCLEOTIDE SEQUENCE [LARGE SCALE GENOMIC DNA]</scope>
    <source>
        <strain evidence="5 6">SYSU G07066</strain>
    </source>
</reference>
<dbReference type="Proteomes" id="UP001375743">
    <property type="component" value="Unassembled WGS sequence"/>
</dbReference>
<feature type="domain" description="FAD dependent oxidoreductase" evidence="4">
    <location>
        <begin position="3"/>
        <end position="347"/>
    </location>
</feature>
<gene>
    <name evidence="5" type="primary">thiO</name>
    <name evidence="5" type="ORF">U1T56_09635</name>
</gene>
<dbReference type="SUPFAM" id="SSF51905">
    <property type="entry name" value="FAD/NAD(P)-binding domain"/>
    <property type="match status" value="1"/>
</dbReference>
<keyword evidence="2" id="KW-0784">Thiamine biosynthesis</keyword>
<dbReference type="Gene3D" id="3.30.9.10">
    <property type="entry name" value="D-Amino Acid Oxidase, subunit A, domain 2"/>
    <property type="match status" value="1"/>
</dbReference>
<dbReference type="GO" id="GO:0043799">
    <property type="term" value="F:glycine oxidase activity"/>
    <property type="evidence" value="ECO:0007669"/>
    <property type="project" value="UniProtKB-EC"/>
</dbReference>
<name>A0ABU8XQG4_9PROT</name>
<evidence type="ECO:0000256" key="3">
    <source>
        <dbReference type="ARBA" id="ARBA00023002"/>
    </source>
</evidence>
<dbReference type="PANTHER" id="PTHR13847:SF289">
    <property type="entry name" value="GLYCINE OXIDASE"/>
    <property type="match status" value="1"/>
</dbReference>
<dbReference type="InterPro" id="IPR012727">
    <property type="entry name" value="Gly_oxidase_ThiO"/>
</dbReference>
<dbReference type="Pfam" id="PF01266">
    <property type="entry name" value="DAO"/>
    <property type="match status" value="1"/>
</dbReference>
<dbReference type="Gene3D" id="3.50.50.60">
    <property type="entry name" value="FAD/NAD(P)-binding domain"/>
    <property type="match status" value="1"/>
</dbReference>
<protein>
    <submittedName>
        <fullName evidence="5">Glycine oxidase ThiO</fullName>
        <ecNumber evidence="5">1.4.3.19</ecNumber>
    </submittedName>
</protein>
<evidence type="ECO:0000256" key="2">
    <source>
        <dbReference type="ARBA" id="ARBA00022977"/>
    </source>
</evidence>
<sequence>MSIIGAGVVGLGVGWRLVQAGCAVDLFDAGTAGRGASWAAAGMLAAGVETEPGEEGLLALTRASQAMWPGFAEELRAVTGIDPDLREEGTLVLALTRDDLARLRANVAFQERLGIELRWLGARELREREPFLRPGIAGAVLSPHDHQVDNRALVTALVRAFTAAGGRLHEASPVEAVVIEGGRVTGVRAAERCLPADAVLLAAGAWSRRIQGIPPEALPPVRPIKGQMLALRMDPAAPLLRHVVWAPKVYLVPRRNGRLIVGATVEERGFDATLTAGGVLALLESAWRALPAIEELPIEEMWVGFRPGSPDDAPIIGPTPVAGLTVATGHHRNGILLAPITIEATARLVLTGERPPEIRPFGLERFARHGSRAPAMSEEASA</sequence>
<comment type="pathway">
    <text evidence="1">Cofactor biosynthesis; thiamine diphosphate biosynthesis.</text>
</comment>
<evidence type="ECO:0000313" key="6">
    <source>
        <dbReference type="Proteomes" id="UP001375743"/>
    </source>
</evidence>
<dbReference type="EMBL" id="JBBLZC010000008">
    <property type="protein sequence ID" value="MEK0083412.1"/>
    <property type="molecule type" value="Genomic_DNA"/>
</dbReference>
<dbReference type="EC" id="1.4.3.19" evidence="5"/>
<dbReference type="SUPFAM" id="SSF54373">
    <property type="entry name" value="FAD-linked reductases, C-terminal domain"/>
    <property type="match status" value="1"/>
</dbReference>
<evidence type="ECO:0000259" key="4">
    <source>
        <dbReference type="Pfam" id="PF01266"/>
    </source>
</evidence>
<dbReference type="NCBIfam" id="TIGR02352">
    <property type="entry name" value="thiamin_ThiO"/>
    <property type="match status" value="1"/>
</dbReference>
<evidence type="ECO:0000256" key="1">
    <source>
        <dbReference type="ARBA" id="ARBA00004948"/>
    </source>
</evidence>
<comment type="caution">
    <text evidence="5">The sequence shown here is derived from an EMBL/GenBank/DDBJ whole genome shotgun (WGS) entry which is preliminary data.</text>
</comment>
<dbReference type="InterPro" id="IPR006076">
    <property type="entry name" value="FAD-dep_OxRdtase"/>
</dbReference>
<organism evidence="5 6">
    <name type="scientific">Benzoatithermus flavus</name>
    <dbReference type="NCBI Taxonomy" id="3108223"/>
    <lineage>
        <taxon>Bacteria</taxon>
        <taxon>Pseudomonadati</taxon>
        <taxon>Pseudomonadota</taxon>
        <taxon>Alphaproteobacteria</taxon>
        <taxon>Geminicoccales</taxon>
        <taxon>Geminicoccaceae</taxon>
        <taxon>Benzoatithermus</taxon>
    </lineage>
</organism>
<proteinExistence type="predicted"/>
<dbReference type="InterPro" id="IPR036188">
    <property type="entry name" value="FAD/NAD-bd_sf"/>
</dbReference>